<dbReference type="AlphaFoldDB" id="A0A196S6U2"/>
<dbReference type="STRING" id="478820.A0A196S6U2"/>
<evidence type="ECO:0000256" key="6">
    <source>
        <dbReference type="ARBA" id="ARBA00022962"/>
    </source>
</evidence>
<evidence type="ECO:0000256" key="2">
    <source>
        <dbReference type="ARBA" id="ARBA00007533"/>
    </source>
</evidence>
<protein>
    <recommendedName>
        <fullName evidence="9">CTP synthase</fullName>
        <ecNumber evidence="9">6.3.4.2</ecNumber>
    </recommendedName>
    <alternativeName>
        <fullName evidence="9">UTP--ammonia ligase</fullName>
    </alternativeName>
</protein>
<dbReference type="PROSITE" id="PS51273">
    <property type="entry name" value="GATASE_TYPE_1"/>
    <property type="match status" value="1"/>
</dbReference>
<keyword evidence="5 9" id="KW-0067">ATP-binding</keyword>
<proteinExistence type="inferred from homology"/>
<feature type="domain" description="Glutamine amidotransferase" evidence="10">
    <location>
        <begin position="307"/>
        <end position="546"/>
    </location>
</feature>
<keyword evidence="7 9" id="KW-0665">Pyrimidine biosynthesis</keyword>
<dbReference type="UniPathway" id="UPA00159">
    <property type="reaction ID" value="UER00277"/>
</dbReference>
<dbReference type="InterPro" id="IPR004468">
    <property type="entry name" value="CTP_synthase"/>
</dbReference>
<dbReference type="GO" id="GO:0019856">
    <property type="term" value="P:pyrimidine nucleobase biosynthetic process"/>
    <property type="evidence" value="ECO:0007669"/>
    <property type="project" value="TreeGrafter"/>
</dbReference>
<gene>
    <name evidence="12" type="ORF">AV274_6539</name>
</gene>
<dbReference type="PANTHER" id="PTHR11550">
    <property type="entry name" value="CTP SYNTHASE"/>
    <property type="match status" value="1"/>
</dbReference>
<comment type="caution">
    <text evidence="12">The sequence shown here is derived from an EMBL/GenBank/DDBJ whole genome shotgun (WGS) entry which is preliminary data.</text>
</comment>
<keyword evidence="13" id="KW-1185">Reference proteome</keyword>
<evidence type="ECO:0000256" key="3">
    <source>
        <dbReference type="ARBA" id="ARBA00022598"/>
    </source>
</evidence>
<dbReference type="CDD" id="cd03113">
    <property type="entry name" value="CTPS_N"/>
    <property type="match status" value="1"/>
</dbReference>
<dbReference type="EMBL" id="LXWW01000579">
    <property type="protein sequence ID" value="OAO11787.1"/>
    <property type="molecule type" value="Genomic_DNA"/>
</dbReference>
<keyword evidence="6 9" id="KW-0315">Glutamine amidotransferase</keyword>
<evidence type="ECO:0000259" key="11">
    <source>
        <dbReference type="Pfam" id="PF06418"/>
    </source>
</evidence>
<evidence type="ECO:0000256" key="7">
    <source>
        <dbReference type="ARBA" id="ARBA00022975"/>
    </source>
</evidence>
<dbReference type="SUPFAM" id="SSF52317">
    <property type="entry name" value="Class I glutamine amidotransferase-like"/>
    <property type="match status" value="1"/>
</dbReference>
<dbReference type="SUPFAM" id="SSF52540">
    <property type="entry name" value="P-loop containing nucleoside triphosphate hydrolases"/>
    <property type="match status" value="1"/>
</dbReference>
<dbReference type="InterPro" id="IPR017926">
    <property type="entry name" value="GATASE"/>
</dbReference>
<dbReference type="NCBIfam" id="NF003792">
    <property type="entry name" value="PRK05380.1"/>
    <property type="match status" value="1"/>
</dbReference>
<evidence type="ECO:0000256" key="4">
    <source>
        <dbReference type="ARBA" id="ARBA00022741"/>
    </source>
</evidence>
<evidence type="ECO:0000256" key="8">
    <source>
        <dbReference type="ARBA" id="ARBA00047781"/>
    </source>
</evidence>
<dbReference type="InterPro" id="IPR029062">
    <property type="entry name" value="Class_I_gatase-like"/>
</dbReference>
<comment type="similarity">
    <text evidence="2 9">Belongs to the CTP synthase family.</text>
</comment>
<sequence length="561" mass="62193">MKYLIVTGGVVSGLGKGISISSLGVLLQSRGIKVTSIKIDPYLNCDAGTMSPYEHGEVYVLADGGEVDLDLGNYERFLDVKLTRDNNITTGKLYQRVIEKERRGDYLGKTVQIIPHATNEIQDWIERVANLPINDAGDKADVCLIEVGGTVGDIESMVFLEAVRQLMKRVGRNNAVLCHVSLVPVIGVVGEQKTKPTQTTVKELRSTGLSPDFLICRTATPLEEETKRKIALFCDVEEAHVLGVPDVSNIYHVPLVLRDQHAGESILKILELPGGEEHLERWEQLAALVDAVSRPVRIAIVGKYTQLCDSYISVSKAVKHAAYAHNLNPVIDWVEATDLEDATNATDPEKYRRAWDRLYEADGVLVPGGFGSRGVEGMVKAASFARTQKKPYLGICLGLQVAVISYARDVCEMADANSQEFDPATVHPVIVSMPEHNVAQKGGTMRLGERVSVFKEKYFDRSMMFALYGKKKEILERHRHRFEVNPAMVETLEASGLHFVATCTNNERMEVLEMDRQDHPFFVACQYHPEFLSRPLKPSPPFEGLVLAAAGELDGYLEKCL</sequence>
<dbReference type="Gene3D" id="3.40.50.880">
    <property type="match status" value="1"/>
</dbReference>
<dbReference type="InterPro" id="IPR027417">
    <property type="entry name" value="P-loop_NTPase"/>
</dbReference>
<dbReference type="GO" id="GO:0005524">
    <property type="term" value="F:ATP binding"/>
    <property type="evidence" value="ECO:0007669"/>
    <property type="project" value="UniProtKB-KW"/>
</dbReference>
<dbReference type="FunFam" id="3.40.50.880:FF:000002">
    <property type="entry name" value="CTP synthase"/>
    <property type="match status" value="1"/>
</dbReference>
<dbReference type="Proteomes" id="UP000078348">
    <property type="component" value="Unassembled WGS sequence"/>
</dbReference>
<evidence type="ECO:0000256" key="1">
    <source>
        <dbReference type="ARBA" id="ARBA00005171"/>
    </source>
</evidence>
<dbReference type="OrthoDB" id="1739076at2759"/>
<dbReference type="EC" id="6.3.4.2" evidence="9"/>
<evidence type="ECO:0000313" key="13">
    <source>
        <dbReference type="Proteomes" id="UP000078348"/>
    </source>
</evidence>
<dbReference type="HAMAP" id="MF_01227">
    <property type="entry name" value="PyrG"/>
    <property type="match status" value="1"/>
</dbReference>
<dbReference type="GO" id="GO:0003883">
    <property type="term" value="F:CTP synthase activity"/>
    <property type="evidence" value="ECO:0007669"/>
    <property type="project" value="UniProtKB-UniRule"/>
</dbReference>
<reference evidence="12 13" key="1">
    <citation type="submission" date="2016-05" db="EMBL/GenBank/DDBJ databases">
        <title>Nuclear genome of Blastocystis sp. subtype 1 NandII.</title>
        <authorList>
            <person name="Gentekaki E."/>
            <person name="Curtis B."/>
            <person name="Stairs C."/>
            <person name="Eme L."/>
            <person name="Herman E."/>
            <person name="Klimes V."/>
            <person name="Arias M.C."/>
            <person name="Elias M."/>
            <person name="Hilliou F."/>
            <person name="Klute M."/>
            <person name="Malik S.-B."/>
            <person name="Pightling A."/>
            <person name="Rachubinski R."/>
            <person name="Salas D."/>
            <person name="Schlacht A."/>
            <person name="Suga H."/>
            <person name="Archibald J."/>
            <person name="Ball S.G."/>
            <person name="Clark G."/>
            <person name="Dacks J."/>
            <person name="Van Der Giezen M."/>
            <person name="Tsaousis A."/>
            <person name="Roger A."/>
        </authorList>
    </citation>
    <scope>NUCLEOTIDE SEQUENCE [LARGE SCALE GENOMIC DNA]</scope>
    <source>
        <strain evidence="13">ATCC 50177 / NandII</strain>
    </source>
</reference>
<dbReference type="InterPro" id="IPR033828">
    <property type="entry name" value="GATase1_CTP_Synthase"/>
</dbReference>
<dbReference type="GO" id="GO:0042802">
    <property type="term" value="F:identical protein binding"/>
    <property type="evidence" value="ECO:0007669"/>
    <property type="project" value="TreeGrafter"/>
</dbReference>
<evidence type="ECO:0000313" key="12">
    <source>
        <dbReference type="EMBL" id="OAO11787.1"/>
    </source>
</evidence>
<dbReference type="Gene3D" id="3.40.50.300">
    <property type="entry name" value="P-loop containing nucleotide triphosphate hydrolases"/>
    <property type="match status" value="1"/>
</dbReference>
<feature type="domain" description="CTP synthase N-terminal" evidence="11">
    <location>
        <begin position="2"/>
        <end position="272"/>
    </location>
</feature>
<keyword evidence="3 9" id="KW-0436">Ligase</keyword>
<accession>A0A196S6U2</accession>
<comment type="pathway">
    <text evidence="1 9">Pyrimidine metabolism; CTP biosynthesis via de novo pathway; CTP from UDP: step 2/2.</text>
</comment>
<name>A0A196S6U2_BLAHN</name>
<dbReference type="FunFam" id="3.40.50.300:FF:000207">
    <property type="entry name" value="CTP synthase"/>
    <property type="match status" value="1"/>
</dbReference>
<organism evidence="12 13">
    <name type="scientific">Blastocystis sp. subtype 1 (strain ATCC 50177 / NandII)</name>
    <dbReference type="NCBI Taxonomy" id="478820"/>
    <lineage>
        <taxon>Eukaryota</taxon>
        <taxon>Sar</taxon>
        <taxon>Stramenopiles</taxon>
        <taxon>Bigyra</taxon>
        <taxon>Opalozoa</taxon>
        <taxon>Opalinata</taxon>
        <taxon>Blastocystidae</taxon>
        <taxon>Blastocystis</taxon>
    </lineage>
</organism>
<dbReference type="Pfam" id="PF06418">
    <property type="entry name" value="CTP_synth_N"/>
    <property type="match status" value="1"/>
</dbReference>
<evidence type="ECO:0000256" key="9">
    <source>
        <dbReference type="RuleBase" id="RU810713"/>
    </source>
</evidence>
<evidence type="ECO:0000259" key="10">
    <source>
        <dbReference type="Pfam" id="PF00117"/>
    </source>
</evidence>
<evidence type="ECO:0000256" key="5">
    <source>
        <dbReference type="ARBA" id="ARBA00022840"/>
    </source>
</evidence>
<dbReference type="PANTHER" id="PTHR11550:SF0">
    <property type="entry name" value="CTP SYNTHASE-RELATED"/>
    <property type="match status" value="1"/>
</dbReference>
<dbReference type="Pfam" id="PF00117">
    <property type="entry name" value="GATase"/>
    <property type="match status" value="1"/>
</dbReference>
<dbReference type="NCBIfam" id="TIGR00337">
    <property type="entry name" value="PyrG"/>
    <property type="match status" value="1"/>
</dbReference>
<dbReference type="InterPro" id="IPR017456">
    <property type="entry name" value="CTP_synthase_N"/>
</dbReference>
<keyword evidence="4 9" id="KW-0547">Nucleotide-binding</keyword>
<dbReference type="CDD" id="cd01746">
    <property type="entry name" value="GATase1_CTP_Synthase"/>
    <property type="match status" value="1"/>
</dbReference>
<dbReference type="GO" id="GO:0044210">
    <property type="term" value="P:'de novo' CTP biosynthetic process"/>
    <property type="evidence" value="ECO:0007669"/>
    <property type="project" value="UniProtKB-UniRule"/>
</dbReference>
<comment type="function">
    <text evidence="9">Catalyzes the ATP-dependent amination of UTP to CTP with either L-glutamine or ammonia as the source of nitrogen.</text>
</comment>
<comment type="catalytic activity">
    <reaction evidence="8 9">
        <text>UTP + L-glutamine + ATP + H2O = CTP + L-glutamate + ADP + phosphate + 2 H(+)</text>
        <dbReference type="Rhea" id="RHEA:26426"/>
        <dbReference type="ChEBI" id="CHEBI:15377"/>
        <dbReference type="ChEBI" id="CHEBI:15378"/>
        <dbReference type="ChEBI" id="CHEBI:29985"/>
        <dbReference type="ChEBI" id="CHEBI:30616"/>
        <dbReference type="ChEBI" id="CHEBI:37563"/>
        <dbReference type="ChEBI" id="CHEBI:43474"/>
        <dbReference type="ChEBI" id="CHEBI:46398"/>
        <dbReference type="ChEBI" id="CHEBI:58359"/>
        <dbReference type="ChEBI" id="CHEBI:456216"/>
        <dbReference type="EC" id="6.3.4.2"/>
    </reaction>
</comment>